<dbReference type="SUPFAM" id="SSF48056">
    <property type="entry name" value="Di-copper centre-containing domain"/>
    <property type="match status" value="1"/>
</dbReference>
<dbReference type="OrthoDB" id="6132182at2759"/>
<keyword evidence="1" id="KW-0479">Metal-binding</keyword>
<accession>A0A7D9IRV5</accession>
<comment type="caution">
    <text evidence="3">The sequence shown here is derived from an EMBL/GenBank/DDBJ whole genome shotgun (WGS) entry which is preliminary data.</text>
</comment>
<evidence type="ECO:0000313" key="4">
    <source>
        <dbReference type="Proteomes" id="UP001152795"/>
    </source>
</evidence>
<evidence type="ECO:0000313" key="3">
    <source>
        <dbReference type="EMBL" id="CAB4015742.1"/>
    </source>
</evidence>
<dbReference type="PRINTS" id="PR00092">
    <property type="entry name" value="TYROSINASE"/>
</dbReference>
<proteinExistence type="predicted"/>
<protein>
    <submittedName>
        <fullName evidence="3">Tyrosinase-like isoform X2</fullName>
    </submittedName>
</protein>
<reference evidence="3" key="1">
    <citation type="submission" date="2020-04" db="EMBL/GenBank/DDBJ databases">
        <authorList>
            <person name="Alioto T."/>
            <person name="Alioto T."/>
            <person name="Gomez Garrido J."/>
        </authorList>
    </citation>
    <scope>NUCLEOTIDE SEQUENCE</scope>
    <source>
        <strain evidence="3">A484AB</strain>
    </source>
</reference>
<organism evidence="3 4">
    <name type="scientific">Paramuricea clavata</name>
    <name type="common">Red gorgonian</name>
    <name type="synonym">Violescent sea-whip</name>
    <dbReference type="NCBI Taxonomy" id="317549"/>
    <lineage>
        <taxon>Eukaryota</taxon>
        <taxon>Metazoa</taxon>
        <taxon>Cnidaria</taxon>
        <taxon>Anthozoa</taxon>
        <taxon>Octocorallia</taxon>
        <taxon>Malacalcyonacea</taxon>
        <taxon>Plexauridae</taxon>
        <taxon>Paramuricea</taxon>
    </lineage>
</organism>
<dbReference type="EMBL" id="CACRXK020008826">
    <property type="protein sequence ID" value="CAB4015742.1"/>
    <property type="molecule type" value="Genomic_DNA"/>
</dbReference>
<dbReference type="AlphaFoldDB" id="A0A7D9IRV5"/>
<gene>
    <name evidence="3" type="ORF">PACLA_8A086839</name>
</gene>
<keyword evidence="4" id="KW-1185">Reference proteome</keyword>
<dbReference type="InterPro" id="IPR002227">
    <property type="entry name" value="Tyrosinase_Cu-bd"/>
</dbReference>
<name>A0A7D9IRV5_PARCT</name>
<dbReference type="GO" id="GO:0016491">
    <property type="term" value="F:oxidoreductase activity"/>
    <property type="evidence" value="ECO:0007669"/>
    <property type="project" value="InterPro"/>
</dbReference>
<evidence type="ECO:0000256" key="2">
    <source>
        <dbReference type="ARBA" id="ARBA00023008"/>
    </source>
</evidence>
<evidence type="ECO:0000256" key="1">
    <source>
        <dbReference type="ARBA" id="ARBA00022723"/>
    </source>
</evidence>
<dbReference type="Pfam" id="PF00264">
    <property type="entry name" value="Tyrosinase"/>
    <property type="match status" value="1"/>
</dbReference>
<dbReference type="GO" id="GO:0046872">
    <property type="term" value="F:metal ion binding"/>
    <property type="evidence" value="ECO:0007669"/>
    <property type="project" value="UniProtKB-KW"/>
</dbReference>
<dbReference type="InterPro" id="IPR050316">
    <property type="entry name" value="Tyrosinase/Hemocyanin"/>
</dbReference>
<dbReference type="PANTHER" id="PTHR11474:SF126">
    <property type="entry name" value="TYROSINASE-LIKE PROTEIN TYR-1-RELATED"/>
    <property type="match status" value="1"/>
</dbReference>
<dbReference type="PANTHER" id="PTHR11474">
    <property type="entry name" value="TYROSINASE FAMILY MEMBER"/>
    <property type="match status" value="1"/>
</dbReference>
<sequence length="329" mass="38436">MTTAERKRYIQTVKTASTHPAYKGRYERLLTLHRNIFFSRIHELDFFLPWHRWFILQYENLLREIDCRITVPFWDWSLVGADPLSSDLWNPGPHGLGGNGNGSNSCVDTGPFRAQVWSVIQSAGGGCLRRQFRFRTPDAVAVKQLIMNNANVSDFERFEFLLRLEFHDLVHCVIDGTMCTLDSASAPEFFLHHGFVDKIWWDWQRLSRTHKFNEYFLAQKQRMPATVYRSQDFLDLNNQPGCVCAEYVPSRSRMYTALQEASREKLLSIKRLPMPHMPENAKKLFKITEEELDRLHKLMENIEPRETTTSASLHGKDKARGFKYADLMK</sequence>
<keyword evidence="2" id="KW-0186">Copper</keyword>
<dbReference type="InterPro" id="IPR008922">
    <property type="entry name" value="Di-copper_centre_dom_sf"/>
</dbReference>
<dbReference type="Proteomes" id="UP001152795">
    <property type="component" value="Unassembled WGS sequence"/>
</dbReference>
<dbReference type="Gene3D" id="1.10.1280.10">
    <property type="entry name" value="Di-copper center containing domain from catechol oxidase"/>
    <property type="match status" value="1"/>
</dbReference>